<evidence type="ECO:0000313" key="1">
    <source>
        <dbReference type="EMBL" id="PNU01451.1"/>
    </source>
</evidence>
<organism evidence="1 2">
    <name type="scientific">Clostridium thermosuccinogenes</name>
    <dbReference type="NCBI Taxonomy" id="84032"/>
    <lineage>
        <taxon>Bacteria</taxon>
        <taxon>Bacillati</taxon>
        <taxon>Bacillota</taxon>
        <taxon>Clostridia</taxon>
        <taxon>Eubacteriales</taxon>
        <taxon>Clostridiaceae</taxon>
        <taxon>Clostridium</taxon>
    </lineage>
</organism>
<dbReference type="SUPFAM" id="SSF75138">
    <property type="entry name" value="HprK N-terminal domain-like"/>
    <property type="match status" value="1"/>
</dbReference>
<dbReference type="EMBL" id="NIOJ01000001">
    <property type="protein sequence ID" value="PNU01451.1"/>
    <property type="molecule type" value="Genomic_DNA"/>
</dbReference>
<evidence type="ECO:0000313" key="2">
    <source>
        <dbReference type="Proteomes" id="UP000236151"/>
    </source>
</evidence>
<dbReference type="AlphaFoldDB" id="A0A2K2F5N2"/>
<dbReference type="OrthoDB" id="9800356at2"/>
<dbReference type="InterPro" id="IPR028979">
    <property type="entry name" value="Ser_kin/Pase_Hpr-like_N_sf"/>
</dbReference>
<reference evidence="1 2" key="1">
    <citation type="submission" date="2017-06" db="EMBL/GenBank/DDBJ databases">
        <title>Investigating the central metabolism of Clostridium thermosuccinogenes.</title>
        <authorList>
            <person name="Koendjbiharie J.G."/>
            <person name="van Kranenburg R."/>
        </authorList>
    </citation>
    <scope>NUCLEOTIDE SEQUENCE [LARGE SCALE GENOMIC DNA]</scope>
    <source>
        <strain evidence="1 2">DSM 5806</strain>
    </source>
</reference>
<dbReference type="Gene3D" id="3.40.1390.20">
    <property type="entry name" value="HprK N-terminal domain-like"/>
    <property type="match status" value="1"/>
</dbReference>
<gene>
    <name evidence="1" type="ORF">CDQ84_00095</name>
</gene>
<sequence length="112" mass="12096">MKVRDFAVQMGMRILTEDAGMDKDVSGIYTCDLLSWVMSHASSGDAWITVQSHINIVAVALLTGISCIILPEGVCADEATINKAKQEGIAILGTEMTAYEVCFRSRELLAGK</sequence>
<comment type="caution">
    <text evidence="1">The sequence shown here is derived from an EMBL/GenBank/DDBJ whole genome shotgun (WGS) entry which is preliminary data.</text>
</comment>
<dbReference type="KEGG" id="cthd:CDO33_16085"/>
<dbReference type="RefSeq" id="WP_103079679.1">
    <property type="nucleotide sequence ID" value="NZ_CP021850.1"/>
</dbReference>
<proteinExistence type="predicted"/>
<protein>
    <submittedName>
        <fullName evidence="1">AraC family transcriptional regulator</fullName>
    </submittedName>
</protein>
<accession>A0A2K2F5N2</accession>
<name>A0A2K2F5N2_9CLOT</name>
<dbReference type="Proteomes" id="UP000236151">
    <property type="component" value="Unassembled WGS sequence"/>
</dbReference>
<keyword evidence="2" id="KW-1185">Reference proteome</keyword>